<dbReference type="InterPro" id="IPR000836">
    <property type="entry name" value="PRTase_dom"/>
</dbReference>
<dbReference type="GO" id="GO:0016757">
    <property type="term" value="F:glycosyltransferase activity"/>
    <property type="evidence" value="ECO:0007669"/>
    <property type="project" value="UniProtKB-KW"/>
</dbReference>
<dbReference type="AlphaFoldDB" id="A0A1D9P8U1"/>
<dbReference type="Gene3D" id="3.40.50.2020">
    <property type="match status" value="1"/>
</dbReference>
<proteinExistence type="inferred from homology"/>
<accession>A0A1D9P8U1</accession>
<dbReference type="EMBL" id="CP017774">
    <property type="protein sequence ID" value="AOZ98942.1"/>
    <property type="molecule type" value="Genomic_DNA"/>
</dbReference>
<reference evidence="3 4" key="1">
    <citation type="submission" date="2016-10" db="EMBL/GenBank/DDBJ databases">
        <title>Complete Genome Sequence of Flavobacterium sp. PK15.</title>
        <authorList>
            <person name="Ekwe A."/>
            <person name="Kim S.B."/>
        </authorList>
    </citation>
    <scope>NUCLEOTIDE SEQUENCE [LARGE SCALE GENOMIC DNA]</scope>
    <source>
        <strain evidence="3 4">PK15</strain>
    </source>
</reference>
<protein>
    <submittedName>
        <fullName evidence="3">Amidophosphoribosyltransferase</fullName>
    </submittedName>
</protein>
<dbReference type="PANTHER" id="PTHR47505:SF1">
    <property type="entry name" value="DNA UTILIZATION PROTEIN YHGH"/>
    <property type="match status" value="1"/>
</dbReference>
<name>A0A1D9P8U1_9FLAO</name>
<dbReference type="SUPFAM" id="SSF53271">
    <property type="entry name" value="PRTase-like"/>
    <property type="match status" value="1"/>
</dbReference>
<feature type="domain" description="Phosphoribosyltransferase" evidence="2">
    <location>
        <begin position="134"/>
        <end position="221"/>
    </location>
</feature>
<dbReference type="CDD" id="cd06223">
    <property type="entry name" value="PRTases_typeI"/>
    <property type="match status" value="1"/>
</dbReference>
<evidence type="ECO:0000313" key="3">
    <source>
        <dbReference type="EMBL" id="AOZ98942.1"/>
    </source>
</evidence>
<keyword evidence="4" id="KW-1185">Reference proteome</keyword>
<keyword evidence="3" id="KW-0808">Transferase</keyword>
<dbReference type="InterPro" id="IPR051910">
    <property type="entry name" value="ComF/GntX_DNA_util-trans"/>
</dbReference>
<evidence type="ECO:0000313" key="4">
    <source>
        <dbReference type="Proteomes" id="UP000178198"/>
    </source>
</evidence>
<keyword evidence="3" id="KW-0328">Glycosyltransferase</keyword>
<dbReference type="InterPro" id="IPR029057">
    <property type="entry name" value="PRTase-like"/>
</dbReference>
<dbReference type="Proteomes" id="UP000178198">
    <property type="component" value="Chromosome"/>
</dbReference>
<dbReference type="PANTHER" id="PTHR47505">
    <property type="entry name" value="DNA UTILIZATION PROTEIN YHGH"/>
    <property type="match status" value="1"/>
</dbReference>
<evidence type="ECO:0000259" key="2">
    <source>
        <dbReference type="Pfam" id="PF00156"/>
    </source>
</evidence>
<evidence type="ECO:0000256" key="1">
    <source>
        <dbReference type="ARBA" id="ARBA00008007"/>
    </source>
</evidence>
<dbReference type="Pfam" id="PF00156">
    <property type="entry name" value="Pribosyltran"/>
    <property type="match status" value="1"/>
</dbReference>
<dbReference type="OrthoDB" id="9779910at2"/>
<dbReference type="RefSeq" id="WP_071184188.1">
    <property type="nucleotide sequence ID" value="NZ_CP017774.1"/>
</dbReference>
<comment type="similarity">
    <text evidence="1">Belongs to the ComF/GntX family.</text>
</comment>
<sequence>MFKSILNLFFPKSCSACDAILLANEKVICSICRHHIPLTNHHLLTENEAFKKFYGRISVEYASAFLYFHKKGIVQKLIHNLKYKGHEEIGTLLGEWYTEDLKETISSLKADEIIPVPLHPKKFRERGYNQVTTFGKSLAEKLELNYNETILFRKVYSKTQSKKNLLGRTEGIETVFDVHFSEKDHNKHFVIIDDVITTGATLEACGRALLKIPGAKISIICMAMAQS</sequence>
<dbReference type="KEGG" id="fcm:BIW12_05565"/>
<gene>
    <name evidence="3" type="ORF">BIW12_05565</name>
</gene>
<dbReference type="STRING" id="1306519.BIW12_05565"/>
<organism evidence="3 4">
    <name type="scientific">Flavobacterium commune</name>
    <dbReference type="NCBI Taxonomy" id="1306519"/>
    <lineage>
        <taxon>Bacteria</taxon>
        <taxon>Pseudomonadati</taxon>
        <taxon>Bacteroidota</taxon>
        <taxon>Flavobacteriia</taxon>
        <taxon>Flavobacteriales</taxon>
        <taxon>Flavobacteriaceae</taxon>
        <taxon>Flavobacterium</taxon>
    </lineage>
</organism>